<evidence type="ECO:0000256" key="1">
    <source>
        <dbReference type="SAM" id="MobiDB-lite"/>
    </source>
</evidence>
<proteinExistence type="predicted"/>
<reference evidence="2 3" key="1">
    <citation type="journal article" date="2019" name="Commun. Biol.">
        <title>The bagworm genome reveals a unique fibroin gene that provides high tensile strength.</title>
        <authorList>
            <person name="Kono N."/>
            <person name="Nakamura H."/>
            <person name="Ohtoshi R."/>
            <person name="Tomita M."/>
            <person name="Numata K."/>
            <person name="Arakawa K."/>
        </authorList>
    </citation>
    <scope>NUCLEOTIDE SEQUENCE [LARGE SCALE GENOMIC DNA]</scope>
</reference>
<dbReference type="EMBL" id="BGZK01001440">
    <property type="protein sequence ID" value="GBP79969.1"/>
    <property type="molecule type" value="Genomic_DNA"/>
</dbReference>
<protein>
    <submittedName>
        <fullName evidence="2">Uncharacterized protein</fullName>
    </submittedName>
</protein>
<feature type="region of interest" description="Disordered" evidence="1">
    <location>
        <begin position="115"/>
        <end position="144"/>
    </location>
</feature>
<dbReference type="AlphaFoldDB" id="A0A4C1YZC6"/>
<gene>
    <name evidence="2" type="ORF">EVAR_52967_1</name>
</gene>
<sequence>MPLGGLVRGGCLSIPRDRNSAIIDIDIDADGGGGGAAGAAGRPASVKARFRARNRLRKTTFDSADIEHVTRVAVGRRLCNVIVLLSRRERVLAHRTEMHLRDKRADESSKMVTVAHRHSQPQRSHQCDGSLLGRNRISNERGQD</sequence>
<evidence type="ECO:0000313" key="2">
    <source>
        <dbReference type="EMBL" id="GBP79969.1"/>
    </source>
</evidence>
<organism evidence="2 3">
    <name type="scientific">Eumeta variegata</name>
    <name type="common">Bagworm moth</name>
    <name type="synonym">Eumeta japonica</name>
    <dbReference type="NCBI Taxonomy" id="151549"/>
    <lineage>
        <taxon>Eukaryota</taxon>
        <taxon>Metazoa</taxon>
        <taxon>Ecdysozoa</taxon>
        <taxon>Arthropoda</taxon>
        <taxon>Hexapoda</taxon>
        <taxon>Insecta</taxon>
        <taxon>Pterygota</taxon>
        <taxon>Neoptera</taxon>
        <taxon>Endopterygota</taxon>
        <taxon>Lepidoptera</taxon>
        <taxon>Glossata</taxon>
        <taxon>Ditrysia</taxon>
        <taxon>Tineoidea</taxon>
        <taxon>Psychidae</taxon>
        <taxon>Oiketicinae</taxon>
        <taxon>Eumeta</taxon>
    </lineage>
</organism>
<dbReference type="Proteomes" id="UP000299102">
    <property type="component" value="Unassembled WGS sequence"/>
</dbReference>
<evidence type="ECO:0000313" key="3">
    <source>
        <dbReference type="Proteomes" id="UP000299102"/>
    </source>
</evidence>
<comment type="caution">
    <text evidence="2">The sequence shown here is derived from an EMBL/GenBank/DDBJ whole genome shotgun (WGS) entry which is preliminary data.</text>
</comment>
<accession>A0A4C1YZC6</accession>
<keyword evidence="3" id="KW-1185">Reference proteome</keyword>
<name>A0A4C1YZC6_EUMVA</name>